<proteinExistence type="predicted"/>
<sequence length="50" mass="5578">MTRLANHLLTSTGRYLGIVPAHPRQMAHLAQDGLLPRNDAMPSAFRRKPV</sequence>
<keyword evidence="3" id="KW-1185">Reference proteome</keyword>
<evidence type="ECO:0000313" key="2">
    <source>
        <dbReference type="EMBL" id="PQV56537.1"/>
    </source>
</evidence>
<organism evidence="2 3">
    <name type="scientific">Albidovulum denitrificans</name>
    <dbReference type="NCBI Taxonomy" id="404881"/>
    <lineage>
        <taxon>Bacteria</taxon>
        <taxon>Pseudomonadati</taxon>
        <taxon>Pseudomonadota</taxon>
        <taxon>Alphaproteobacteria</taxon>
        <taxon>Rhodobacterales</taxon>
        <taxon>Paracoccaceae</taxon>
        <taxon>Albidovulum</taxon>
    </lineage>
</organism>
<dbReference type="RefSeq" id="WP_170076174.1">
    <property type="nucleotide sequence ID" value="NZ_PVEP01000004.1"/>
</dbReference>
<evidence type="ECO:0000313" key="3">
    <source>
        <dbReference type="Proteomes" id="UP000238338"/>
    </source>
</evidence>
<gene>
    <name evidence="2" type="ORF">LX70_02108</name>
</gene>
<comment type="caution">
    <text evidence="2">The sequence shown here is derived from an EMBL/GenBank/DDBJ whole genome shotgun (WGS) entry which is preliminary data.</text>
</comment>
<dbReference type="Proteomes" id="UP000238338">
    <property type="component" value="Unassembled WGS sequence"/>
</dbReference>
<reference evidence="2 3" key="1">
    <citation type="submission" date="2018-02" db="EMBL/GenBank/DDBJ databases">
        <title>Genomic Encyclopedia of Archaeal and Bacterial Type Strains, Phase II (KMG-II): from individual species to whole genera.</title>
        <authorList>
            <person name="Goeker M."/>
        </authorList>
    </citation>
    <scope>NUCLEOTIDE SEQUENCE [LARGE SCALE GENOMIC DNA]</scope>
    <source>
        <strain evidence="2 3">DSM 18921</strain>
    </source>
</reference>
<evidence type="ECO:0000256" key="1">
    <source>
        <dbReference type="SAM" id="MobiDB-lite"/>
    </source>
</evidence>
<feature type="region of interest" description="Disordered" evidence="1">
    <location>
        <begin position="31"/>
        <end position="50"/>
    </location>
</feature>
<protein>
    <submittedName>
        <fullName evidence="2">Uncharacterized protein</fullName>
    </submittedName>
</protein>
<dbReference type="EMBL" id="PVEP01000004">
    <property type="protein sequence ID" value="PQV56537.1"/>
    <property type="molecule type" value="Genomic_DNA"/>
</dbReference>
<accession>A0A2S8S6V4</accession>
<dbReference type="AlphaFoldDB" id="A0A2S8S6V4"/>
<name>A0A2S8S6V4_9RHOB</name>